<evidence type="ECO:0000313" key="2">
    <source>
        <dbReference type="EMBL" id="PMD19119.1"/>
    </source>
</evidence>
<dbReference type="Pfam" id="PF20150">
    <property type="entry name" value="2EXR"/>
    <property type="match status" value="1"/>
</dbReference>
<accession>A0A2J6PYL7</accession>
<organism evidence="2 3">
    <name type="scientific">Hyaloscypha hepaticicola</name>
    <dbReference type="NCBI Taxonomy" id="2082293"/>
    <lineage>
        <taxon>Eukaryota</taxon>
        <taxon>Fungi</taxon>
        <taxon>Dikarya</taxon>
        <taxon>Ascomycota</taxon>
        <taxon>Pezizomycotina</taxon>
        <taxon>Leotiomycetes</taxon>
        <taxon>Helotiales</taxon>
        <taxon>Hyaloscyphaceae</taxon>
        <taxon>Hyaloscypha</taxon>
    </lineage>
</organism>
<gene>
    <name evidence="2" type="ORF">NA56DRAFT_576271</name>
</gene>
<dbReference type="OrthoDB" id="3513892at2759"/>
<dbReference type="AlphaFoldDB" id="A0A2J6PYL7"/>
<dbReference type="Proteomes" id="UP000235672">
    <property type="component" value="Unassembled WGS sequence"/>
</dbReference>
<evidence type="ECO:0000259" key="1">
    <source>
        <dbReference type="Pfam" id="PF20150"/>
    </source>
</evidence>
<dbReference type="PANTHER" id="PTHR35910">
    <property type="entry name" value="2EXR DOMAIN-CONTAINING PROTEIN"/>
    <property type="match status" value="1"/>
</dbReference>
<dbReference type="EMBL" id="KZ613491">
    <property type="protein sequence ID" value="PMD19119.1"/>
    <property type="molecule type" value="Genomic_DNA"/>
</dbReference>
<keyword evidence="3" id="KW-1185">Reference proteome</keyword>
<name>A0A2J6PYL7_9HELO</name>
<protein>
    <recommendedName>
        <fullName evidence="1">2EXR domain-containing protein</fullName>
    </recommendedName>
</protein>
<dbReference type="PANTHER" id="PTHR35910:SF6">
    <property type="entry name" value="2EXR DOMAIN-CONTAINING PROTEIN"/>
    <property type="match status" value="1"/>
</dbReference>
<reference evidence="2 3" key="1">
    <citation type="submission" date="2016-05" db="EMBL/GenBank/DDBJ databases">
        <title>A degradative enzymes factory behind the ericoid mycorrhizal symbiosis.</title>
        <authorList>
            <consortium name="DOE Joint Genome Institute"/>
            <person name="Martino E."/>
            <person name="Morin E."/>
            <person name="Grelet G."/>
            <person name="Kuo A."/>
            <person name="Kohler A."/>
            <person name="Daghino S."/>
            <person name="Barry K."/>
            <person name="Choi C."/>
            <person name="Cichocki N."/>
            <person name="Clum A."/>
            <person name="Copeland A."/>
            <person name="Hainaut M."/>
            <person name="Haridas S."/>
            <person name="Labutti K."/>
            <person name="Lindquist E."/>
            <person name="Lipzen A."/>
            <person name="Khouja H.-R."/>
            <person name="Murat C."/>
            <person name="Ohm R."/>
            <person name="Olson A."/>
            <person name="Spatafora J."/>
            <person name="Veneault-Fourrey C."/>
            <person name="Henrissat B."/>
            <person name="Grigoriev I."/>
            <person name="Martin F."/>
            <person name="Perotto S."/>
        </authorList>
    </citation>
    <scope>NUCLEOTIDE SEQUENCE [LARGE SCALE GENOMIC DNA]</scope>
    <source>
        <strain evidence="2 3">UAMH 7357</strain>
    </source>
</reference>
<sequence>MTPSTPTLFPLFAALPTELRQKVFLHAATTCRILSLTYNPATNTFHSPTPPPAILSTTHSSRLSALNHYTLCFRTSTSLPKIYFNPHFDTLYLPRQWEMGYGSSLRDFRSLVSDPSSILDEVRSVAVDHVRGDIKRPWEAYSKASFIRSFPKLEEIIIVLNDEEQGEIGVNEEVEFLEAREDPEKLLMVWYYFRQSFLQEEKLLEEVCREMGKEYQGFSLPVVRIRRKVRKGCGGKLTGAVGLEEALDGMRL</sequence>
<dbReference type="InterPro" id="IPR045518">
    <property type="entry name" value="2EXR"/>
</dbReference>
<proteinExistence type="predicted"/>
<feature type="domain" description="2EXR" evidence="1">
    <location>
        <begin position="9"/>
        <end position="91"/>
    </location>
</feature>
<evidence type="ECO:0000313" key="3">
    <source>
        <dbReference type="Proteomes" id="UP000235672"/>
    </source>
</evidence>